<proteinExistence type="predicted"/>
<evidence type="ECO:0000313" key="1">
    <source>
        <dbReference type="EMBL" id="TGO08594.1"/>
    </source>
</evidence>
<comment type="caution">
    <text evidence="1">The sequence shown here is derived from an EMBL/GenBank/DDBJ whole genome shotgun (WGS) entry which is preliminary data.</text>
</comment>
<sequence>MAKGMNHLAIDPRVQTREEFISCSDYGPERRAKHKIDEIDVSGDGPLFQTSCGSNAPLSTKIQCPKIQSNWSLATKD</sequence>
<name>A0A4Z1E8S9_9HELO</name>
<dbReference type="Proteomes" id="UP000297777">
    <property type="component" value="Unassembled WGS sequence"/>
</dbReference>
<accession>A0A4Z1E8S9</accession>
<dbReference type="AlphaFoldDB" id="A0A4Z1E8S9"/>
<dbReference type="EMBL" id="PQXH01000201">
    <property type="protein sequence ID" value="TGO08594.1"/>
    <property type="molecule type" value="Genomic_DNA"/>
</dbReference>
<evidence type="ECO:0000313" key="2">
    <source>
        <dbReference type="Proteomes" id="UP000297777"/>
    </source>
</evidence>
<organism evidence="1 2">
    <name type="scientific">Botrytis tulipae</name>
    <dbReference type="NCBI Taxonomy" id="87230"/>
    <lineage>
        <taxon>Eukaryota</taxon>
        <taxon>Fungi</taxon>
        <taxon>Dikarya</taxon>
        <taxon>Ascomycota</taxon>
        <taxon>Pezizomycotina</taxon>
        <taxon>Leotiomycetes</taxon>
        <taxon>Helotiales</taxon>
        <taxon>Sclerotiniaceae</taxon>
        <taxon>Botrytis</taxon>
    </lineage>
</organism>
<reference evidence="1 2" key="1">
    <citation type="submission" date="2017-12" db="EMBL/GenBank/DDBJ databases">
        <title>Comparative genomics of Botrytis spp.</title>
        <authorList>
            <person name="Valero-Jimenez C.A."/>
            <person name="Tapia P."/>
            <person name="Veloso J."/>
            <person name="Silva-Moreno E."/>
            <person name="Staats M."/>
            <person name="Valdes J.H."/>
            <person name="Van Kan J.A.L."/>
        </authorList>
    </citation>
    <scope>NUCLEOTIDE SEQUENCE [LARGE SCALE GENOMIC DNA]</scope>
    <source>
        <strain evidence="1 2">Bt9001</strain>
    </source>
</reference>
<gene>
    <name evidence="1" type="ORF">BTUL_0201g00080</name>
</gene>
<protein>
    <submittedName>
        <fullName evidence="1">Uncharacterized protein</fullName>
    </submittedName>
</protein>
<keyword evidence="2" id="KW-1185">Reference proteome</keyword>